<evidence type="ECO:0000313" key="2">
    <source>
        <dbReference type="EMBL" id="PJE79521.1"/>
    </source>
</evidence>
<proteinExistence type="predicted"/>
<name>A0A2H9T8F7_9ZZZZ</name>
<reference evidence="2" key="1">
    <citation type="journal article" date="2017" name="Appl. Environ. Microbiol.">
        <title>Molecular characterization of an Endozoicomonas-like organism causing infection in king scallop Pecten maximus L.</title>
        <authorList>
            <person name="Cano I."/>
            <person name="van Aerle R."/>
            <person name="Ross S."/>
            <person name="Verner-Jeffreys D.W."/>
            <person name="Paley R.K."/>
            <person name="Rimmer G."/>
            <person name="Ryder D."/>
            <person name="Hooper P."/>
            <person name="Stone D."/>
            <person name="Feist S.W."/>
        </authorList>
    </citation>
    <scope>NUCLEOTIDE SEQUENCE</scope>
</reference>
<organism evidence="2">
    <name type="scientific">invertebrate metagenome</name>
    <dbReference type="NCBI Taxonomy" id="1711999"/>
    <lineage>
        <taxon>unclassified sequences</taxon>
        <taxon>metagenomes</taxon>
        <taxon>organismal metagenomes</taxon>
    </lineage>
</organism>
<comment type="caution">
    <text evidence="2">The sequence shown here is derived from an EMBL/GenBank/DDBJ whole genome shotgun (WGS) entry which is preliminary data.</text>
</comment>
<dbReference type="AlphaFoldDB" id="A0A2H9T8F7"/>
<keyword evidence="1" id="KW-0472">Membrane</keyword>
<dbReference type="EMBL" id="NSIT01000063">
    <property type="protein sequence ID" value="PJE79521.1"/>
    <property type="molecule type" value="Genomic_DNA"/>
</dbReference>
<gene>
    <name evidence="2" type="ORF">CI610_01497</name>
</gene>
<feature type="transmembrane region" description="Helical" evidence="1">
    <location>
        <begin position="78"/>
        <end position="95"/>
    </location>
</feature>
<keyword evidence="1" id="KW-0812">Transmembrane</keyword>
<sequence>MKIRSPNLNLTSITPLLFSLVLAKTAWCGETSLYYYINATVTDETLFEASYDTKKKSALAKDIYDELKPWIEQIHPELMTAITFHLFFLIAWGVIENTIDRLIQNRKEWLLIKFMLNPIQK</sequence>
<evidence type="ECO:0000256" key="1">
    <source>
        <dbReference type="SAM" id="Phobius"/>
    </source>
</evidence>
<protein>
    <submittedName>
        <fullName evidence="2">Uncharacterized protein</fullName>
    </submittedName>
</protein>
<accession>A0A2H9T8F7</accession>
<keyword evidence="1" id="KW-1133">Transmembrane helix</keyword>